<proteinExistence type="predicted"/>
<dbReference type="STRING" id="1353537.TP2_01050"/>
<dbReference type="InterPro" id="IPR012938">
    <property type="entry name" value="Glc/Sorbosone_DH"/>
</dbReference>
<dbReference type="SUPFAM" id="SSF50952">
    <property type="entry name" value="Soluble quinoprotein glucose dehydrogenase"/>
    <property type="match status" value="1"/>
</dbReference>
<keyword evidence="1" id="KW-0732">Signal</keyword>
<sequence length="359" mass="38988">MTRFLSLILSLALAGPALAQNVGEKPATRDWPFSLRPVAELQNPWAIAALPDGSVLVTGKAGRMWHVTQSGARELTGLPSVQYRGQNGLLDVAVAPDFATTREVYLTYVSRGNALVLARGRLEGDRIAGLKTLWQQTPGGRGQPGGIIAFGPDGMLYLSVGDRMQPDTAQDPDNPRGKILRLTRDGKPAPGNPHYDKGGVRAQTWSEGHRNPYGLAFTPDGNLWEHEMGPRGGDELNLIEPGKNYGWNEVSNGRHYSGLPIPDHDTRPEFEPPKLWWTPVIAPSGLAVYEGRDFPQWQGDMLIGGLAGSGLALIAGDGSDQLARWDLEMRVRDVAVGPQGQVWIIEDADDGALYRLVPK</sequence>
<dbReference type="InterPro" id="IPR011041">
    <property type="entry name" value="Quinoprot_gluc/sorb_DH_b-prop"/>
</dbReference>
<comment type="caution">
    <text evidence="3">The sequence shown here is derived from an EMBL/GenBank/DDBJ whole genome shotgun (WGS) entry which is preliminary data.</text>
</comment>
<dbReference type="Gene3D" id="2.120.10.30">
    <property type="entry name" value="TolB, C-terminal domain"/>
    <property type="match status" value="1"/>
</dbReference>
<dbReference type="RefSeq" id="WP_038072424.1">
    <property type="nucleotide sequence ID" value="NZ_AUND01000001.1"/>
</dbReference>
<reference evidence="3 4" key="1">
    <citation type="submission" date="2013-07" db="EMBL/GenBank/DDBJ databases">
        <title>Thioclava pacifica DSM 10166 Genome Sequencing.</title>
        <authorList>
            <person name="Lai Q."/>
            <person name="Shao Z."/>
        </authorList>
    </citation>
    <scope>NUCLEOTIDE SEQUENCE [LARGE SCALE GENOMIC DNA]</scope>
    <source>
        <strain evidence="3 4">DSM 10166</strain>
    </source>
</reference>
<dbReference type="eggNOG" id="COG2133">
    <property type="taxonomic scope" value="Bacteria"/>
</dbReference>
<dbReference type="InterPro" id="IPR011042">
    <property type="entry name" value="6-blade_b-propeller_TolB-like"/>
</dbReference>
<evidence type="ECO:0000313" key="4">
    <source>
        <dbReference type="Proteomes" id="UP000027432"/>
    </source>
</evidence>
<feature type="chain" id="PRO_5001694800" description="Glucose/Sorbosone dehydrogenase domain-containing protein" evidence="1">
    <location>
        <begin position="20"/>
        <end position="359"/>
    </location>
</feature>
<dbReference type="AlphaFoldDB" id="A0A074JEV3"/>
<feature type="domain" description="Glucose/Sorbosone dehydrogenase" evidence="2">
    <location>
        <begin position="41"/>
        <end position="355"/>
    </location>
</feature>
<feature type="signal peptide" evidence="1">
    <location>
        <begin position="1"/>
        <end position="19"/>
    </location>
</feature>
<organism evidence="3 4">
    <name type="scientific">Thioclava pacifica DSM 10166</name>
    <dbReference type="NCBI Taxonomy" id="1353537"/>
    <lineage>
        <taxon>Bacteria</taxon>
        <taxon>Pseudomonadati</taxon>
        <taxon>Pseudomonadota</taxon>
        <taxon>Alphaproteobacteria</taxon>
        <taxon>Rhodobacterales</taxon>
        <taxon>Paracoccaceae</taxon>
        <taxon>Thioclava</taxon>
    </lineage>
</organism>
<protein>
    <recommendedName>
        <fullName evidence="2">Glucose/Sorbosone dehydrogenase domain-containing protein</fullName>
    </recommendedName>
</protein>
<dbReference type="Pfam" id="PF07995">
    <property type="entry name" value="GSDH"/>
    <property type="match status" value="1"/>
</dbReference>
<dbReference type="Proteomes" id="UP000027432">
    <property type="component" value="Unassembled WGS sequence"/>
</dbReference>
<dbReference type="EMBL" id="AUND01000001">
    <property type="protein sequence ID" value="KEO56136.1"/>
    <property type="molecule type" value="Genomic_DNA"/>
</dbReference>
<dbReference type="PANTHER" id="PTHR19328:SF75">
    <property type="entry name" value="ALDOSE SUGAR DEHYDROGENASE YLII"/>
    <property type="match status" value="1"/>
</dbReference>
<dbReference type="PANTHER" id="PTHR19328">
    <property type="entry name" value="HEDGEHOG-INTERACTING PROTEIN"/>
    <property type="match status" value="1"/>
</dbReference>
<accession>A0A074JEV3</accession>
<evidence type="ECO:0000259" key="2">
    <source>
        <dbReference type="Pfam" id="PF07995"/>
    </source>
</evidence>
<dbReference type="OrthoDB" id="9770043at2"/>
<gene>
    <name evidence="3" type="ORF">TP2_01050</name>
</gene>
<evidence type="ECO:0000256" key="1">
    <source>
        <dbReference type="SAM" id="SignalP"/>
    </source>
</evidence>
<name>A0A074JEV3_9RHOB</name>
<evidence type="ECO:0000313" key="3">
    <source>
        <dbReference type="EMBL" id="KEO56136.1"/>
    </source>
</evidence>
<keyword evidence="4" id="KW-1185">Reference proteome</keyword>